<dbReference type="Pfam" id="PF13648">
    <property type="entry name" value="Lipocalin_4"/>
    <property type="match status" value="1"/>
</dbReference>
<evidence type="ECO:0000313" key="4">
    <source>
        <dbReference type="Proteomes" id="UP000198846"/>
    </source>
</evidence>
<feature type="domain" description="Lipocalin-like" evidence="2">
    <location>
        <begin position="26"/>
        <end position="103"/>
    </location>
</feature>
<dbReference type="STRING" id="283786.SAMN04487990_105165"/>
<feature type="signal peptide" evidence="1">
    <location>
        <begin position="1"/>
        <end position="21"/>
    </location>
</feature>
<accession>A0A1H3XTF0</accession>
<dbReference type="InterPro" id="IPR024311">
    <property type="entry name" value="Lipocalin-like"/>
</dbReference>
<organism evidence="3 4">
    <name type="scientific">Bizionia paragorgiae</name>
    <dbReference type="NCBI Taxonomy" id="283786"/>
    <lineage>
        <taxon>Bacteria</taxon>
        <taxon>Pseudomonadati</taxon>
        <taxon>Bacteroidota</taxon>
        <taxon>Flavobacteriia</taxon>
        <taxon>Flavobacteriales</taxon>
        <taxon>Flavobacteriaceae</taxon>
        <taxon>Bizionia</taxon>
    </lineage>
</organism>
<keyword evidence="4" id="KW-1185">Reference proteome</keyword>
<name>A0A1H3XTF0_BIZPA</name>
<dbReference type="EMBL" id="FNQK01000005">
    <property type="protein sequence ID" value="SEA02656.1"/>
    <property type="molecule type" value="Genomic_DNA"/>
</dbReference>
<gene>
    <name evidence="3" type="ORF">SAMN04487990_105165</name>
</gene>
<dbReference type="AlphaFoldDB" id="A0A1H3XTF0"/>
<protein>
    <submittedName>
        <fullName evidence="3">Lipocalin-like domain-containing protein</fullName>
    </submittedName>
</protein>
<keyword evidence="1" id="KW-0732">Signal</keyword>
<feature type="chain" id="PRO_5011685038" evidence="1">
    <location>
        <begin position="22"/>
        <end position="120"/>
    </location>
</feature>
<reference evidence="3 4" key="1">
    <citation type="submission" date="2016-10" db="EMBL/GenBank/DDBJ databases">
        <authorList>
            <person name="de Groot N.N."/>
        </authorList>
    </citation>
    <scope>NUCLEOTIDE SEQUENCE [LARGE SCALE GENOMIC DNA]</scope>
    <source>
        <strain evidence="3 4">DSM 23842</strain>
    </source>
</reference>
<dbReference type="OrthoDB" id="1139191at2"/>
<sequence>MKTLVPVLLAFLLFNCENNTADYQHIYGEWVCSSWIIESTGSDRCNDNVYFKFNADKTYSSKIDNHEDSGVYKLANGLLYSTPKGKLKIGVEIKTLNADTLQFIMSRSGEKEVLTLAKME</sequence>
<evidence type="ECO:0000313" key="3">
    <source>
        <dbReference type="EMBL" id="SEA02656.1"/>
    </source>
</evidence>
<proteinExistence type="predicted"/>
<dbReference type="RefSeq" id="WP_092133120.1">
    <property type="nucleotide sequence ID" value="NZ_FNQK01000005.1"/>
</dbReference>
<evidence type="ECO:0000259" key="2">
    <source>
        <dbReference type="Pfam" id="PF13648"/>
    </source>
</evidence>
<evidence type="ECO:0000256" key="1">
    <source>
        <dbReference type="SAM" id="SignalP"/>
    </source>
</evidence>
<dbReference type="Proteomes" id="UP000198846">
    <property type="component" value="Unassembled WGS sequence"/>
</dbReference>